<evidence type="ECO:0000256" key="5">
    <source>
        <dbReference type="ARBA" id="ARBA00023016"/>
    </source>
</evidence>
<dbReference type="AlphaFoldDB" id="A0A9I9D120"/>
<comment type="subunit">
    <text evidence="3">Homodimer.</text>
</comment>
<keyword evidence="4" id="KW-0963">Cytoplasm</keyword>
<dbReference type="GO" id="GO:0042803">
    <property type="term" value="F:protein homodimerization activity"/>
    <property type="evidence" value="ECO:0007669"/>
    <property type="project" value="EnsemblPlants"/>
</dbReference>
<dbReference type="GO" id="GO:0009570">
    <property type="term" value="C:chloroplast stroma"/>
    <property type="evidence" value="ECO:0007669"/>
    <property type="project" value="EnsemblPlants"/>
</dbReference>
<comment type="function">
    <text evidence="7">Essential component of the PAM complex, a complex required for the translocation of transit peptide-containing proteins from the inner membrane into the mitochondrial matrix in an ATP-dependent manner.</text>
</comment>
<keyword evidence="6 7" id="KW-0143">Chaperone</keyword>
<dbReference type="PROSITE" id="PS01071">
    <property type="entry name" value="GRPE"/>
    <property type="match status" value="1"/>
</dbReference>
<evidence type="ECO:0000313" key="10">
    <source>
        <dbReference type="EnsemblPlants" id="MELO3C011373.2.1"/>
    </source>
</evidence>
<keyword evidence="5" id="KW-0346">Stress response</keyword>
<feature type="compositionally biased region" description="Basic residues" evidence="9">
    <location>
        <begin position="264"/>
        <end position="274"/>
    </location>
</feature>
<dbReference type="PANTHER" id="PTHR21237:SF40">
    <property type="entry name" value="CELL CYCLE AND APOPTOSIS REGULATOR PROTEIN 2"/>
    <property type="match status" value="1"/>
</dbReference>
<comment type="subcellular location">
    <subcellularLocation>
        <location evidence="1">Cytoplasm</location>
    </subcellularLocation>
    <subcellularLocation>
        <location evidence="7">Mitochondrion matrix</location>
    </subcellularLocation>
</comment>
<dbReference type="Pfam" id="PF01025">
    <property type="entry name" value="GrpE"/>
    <property type="match status" value="1"/>
</dbReference>
<dbReference type="GO" id="GO:0051087">
    <property type="term" value="F:protein-folding chaperone binding"/>
    <property type="evidence" value="ECO:0007669"/>
    <property type="project" value="InterPro"/>
</dbReference>
<evidence type="ECO:0000256" key="4">
    <source>
        <dbReference type="ARBA" id="ARBA00022490"/>
    </source>
</evidence>
<feature type="region of interest" description="Disordered" evidence="9">
    <location>
        <begin position="264"/>
        <end position="292"/>
    </location>
</feature>
<dbReference type="Gene3D" id="3.90.20.20">
    <property type="match status" value="1"/>
</dbReference>
<dbReference type="GO" id="GO:0009408">
    <property type="term" value="P:response to heat"/>
    <property type="evidence" value="ECO:0007669"/>
    <property type="project" value="EnsemblPlants"/>
</dbReference>
<dbReference type="PRINTS" id="PR00773">
    <property type="entry name" value="GRPEPROTEIN"/>
</dbReference>
<dbReference type="CDD" id="cd00446">
    <property type="entry name" value="GrpE"/>
    <property type="match status" value="1"/>
</dbReference>
<dbReference type="InterPro" id="IPR013805">
    <property type="entry name" value="GrpE_CC"/>
</dbReference>
<dbReference type="HAMAP" id="MF_01151">
    <property type="entry name" value="GrpE"/>
    <property type="match status" value="1"/>
</dbReference>
<evidence type="ECO:0000256" key="8">
    <source>
        <dbReference type="RuleBase" id="RU004478"/>
    </source>
</evidence>
<accession>A0A9I9D120</accession>
<feature type="compositionally biased region" description="Low complexity" evidence="9">
    <location>
        <begin position="10"/>
        <end position="34"/>
    </location>
</feature>
<dbReference type="Gene3D" id="2.30.22.10">
    <property type="entry name" value="Head domain of nucleotide exchange factor GrpE"/>
    <property type="match status" value="1"/>
</dbReference>
<dbReference type="EnsemblPlants" id="MELO3C011373.2.1">
    <property type="protein sequence ID" value="MELO3C011373.2.1"/>
    <property type="gene ID" value="MELO3C011373.2"/>
</dbReference>
<dbReference type="SUPFAM" id="SSF51064">
    <property type="entry name" value="Head domain of nucleotide exchange factor GrpE"/>
    <property type="match status" value="1"/>
</dbReference>
<comment type="similarity">
    <text evidence="2 8">Belongs to the GrpE family.</text>
</comment>
<organism evidence="10">
    <name type="scientific">Cucumis melo</name>
    <name type="common">Muskmelon</name>
    <dbReference type="NCBI Taxonomy" id="3656"/>
    <lineage>
        <taxon>Eukaryota</taxon>
        <taxon>Viridiplantae</taxon>
        <taxon>Streptophyta</taxon>
        <taxon>Embryophyta</taxon>
        <taxon>Tracheophyta</taxon>
        <taxon>Spermatophyta</taxon>
        <taxon>Magnoliopsida</taxon>
        <taxon>eudicotyledons</taxon>
        <taxon>Gunneridae</taxon>
        <taxon>Pentapetalae</taxon>
        <taxon>rosids</taxon>
        <taxon>fabids</taxon>
        <taxon>Cucurbitales</taxon>
        <taxon>Cucurbitaceae</taxon>
        <taxon>Benincaseae</taxon>
        <taxon>Cucumis</taxon>
    </lineage>
</organism>
<dbReference type="GO" id="GO:0005759">
    <property type="term" value="C:mitochondrial matrix"/>
    <property type="evidence" value="ECO:0007669"/>
    <property type="project" value="UniProtKB-SubCell"/>
</dbReference>
<feature type="region of interest" description="Disordered" evidence="9">
    <location>
        <begin position="10"/>
        <end position="39"/>
    </location>
</feature>
<dbReference type="NCBIfam" id="NF010741">
    <property type="entry name" value="PRK14143.1"/>
    <property type="match status" value="1"/>
</dbReference>
<dbReference type="GO" id="GO:0000774">
    <property type="term" value="F:adenyl-nucleotide exchange factor activity"/>
    <property type="evidence" value="ECO:0007669"/>
    <property type="project" value="InterPro"/>
</dbReference>
<name>A0A9I9D120_CUCME</name>
<evidence type="ECO:0000256" key="3">
    <source>
        <dbReference type="ARBA" id="ARBA00011738"/>
    </source>
</evidence>
<evidence type="ECO:0000256" key="6">
    <source>
        <dbReference type="ARBA" id="ARBA00023186"/>
    </source>
</evidence>
<proteinExistence type="inferred from homology"/>
<keyword evidence="7" id="KW-0496">Mitochondrion</keyword>
<dbReference type="SUPFAM" id="SSF58014">
    <property type="entry name" value="Coiled-coil domain of nucleotide exchange factor GrpE"/>
    <property type="match status" value="1"/>
</dbReference>
<evidence type="ECO:0000256" key="1">
    <source>
        <dbReference type="ARBA" id="ARBA00004496"/>
    </source>
</evidence>
<sequence length="292" mass="32945">MAAFALSNYTLFSPRPSSPFLSSSSKTLDSTSPFHQPLPLLHNPRHRSRLCDPLFSFSPTSSSSPLTRSFAPCLSAHSSVANTLIEVYREAFLDGDQKTVSEVEARIKIIGREKDELSRKLSNILTEMTSGKEKYIRLQADFDNFRKRSEKEQHNVKNNAQKEVIESLLPMIDHFEKARQQIVPQTDKEKKIDISYQGIYKQFVETLRSWRVSAVATVGRPFDPSLHEAVAREESQEIKEGIVIQELRRGFLLGERLLRPARVKVSKGPGRKSSRTIDGKQQPAAAAGVDEH</sequence>
<dbReference type="GO" id="GO:0051082">
    <property type="term" value="F:unfolded protein binding"/>
    <property type="evidence" value="ECO:0007669"/>
    <property type="project" value="TreeGrafter"/>
</dbReference>
<dbReference type="InterPro" id="IPR000740">
    <property type="entry name" value="GrpE"/>
</dbReference>
<dbReference type="GO" id="GO:0006457">
    <property type="term" value="P:protein folding"/>
    <property type="evidence" value="ECO:0007669"/>
    <property type="project" value="InterPro"/>
</dbReference>
<dbReference type="Gramene" id="MELO3C011373.2.1">
    <property type="protein sequence ID" value="MELO3C011373.2.1"/>
    <property type="gene ID" value="MELO3C011373.2"/>
</dbReference>
<evidence type="ECO:0000256" key="9">
    <source>
        <dbReference type="SAM" id="MobiDB-lite"/>
    </source>
</evidence>
<dbReference type="InterPro" id="IPR009012">
    <property type="entry name" value="GrpE_head"/>
</dbReference>
<dbReference type="GO" id="GO:0009941">
    <property type="term" value="C:chloroplast envelope"/>
    <property type="evidence" value="ECO:0007669"/>
    <property type="project" value="EnsemblPlants"/>
</dbReference>
<dbReference type="GO" id="GO:0046982">
    <property type="term" value="F:protein heterodimerization activity"/>
    <property type="evidence" value="ECO:0007669"/>
    <property type="project" value="EnsemblPlants"/>
</dbReference>
<dbReference type="PANTHER" id="PTHR21237">
    <property type="entry name" value="GRPE PROTEIN"/>
    <property type="match status" value="1"/>
</dbReference>
<evidence type="ECO:0000256" key="2">
    <source>
        <dbReference type="ARBA" id="ARBA00009054"/>
    </source>
</evidence>
<protein>
    <recommendedName>
        <fullName evidence="7">GrpE protein homolog</fullName>
    </recommendedName>
</protein>
<dbReference type="FunFam" id="2.30.22.10:FF:000001">
    <property type="entry name" value="Protein GrpE"/>
    <property type="match status" value="1"/>
</dbReference>
<reference evidence="10" key="1">
    <citation type="submission" date="2023-03" db="UniProtKB">
        <authorList>
            <consortium name="EnsemblPlants"/>
        </authorList>
    </citation>
    <scope>IDENTIFICATION</scope>
</reference>
<evidence type="ECO:0000256" key="7">
    <source>
        <dbReference type="RuleBase" id="RU000640"/>
    </source>
</evidence>